<gene>
    <name evidence="1" type="ORF">CLUMA_CG003711</name>
</gene>
<sequence length="74" mass="8685">MTKVKFFAITYAVPLPSFIFATIEYFTPCELYFSHFVIRRHKSEASANRIGTIEKAYQMHHACVYLQCNNFDVK</sequence>
<reference evidence="1 2" key="1">
    <citation type="submission" date="2015-04" db="EMBL/GenBank/DDBJ databases">
        <authorList>
            <person name="Syromyatnikov M.Y."/>
            <person name="Popov V.N."/>
        </authorList>
    </citation>
    <scope>NUCLEOTIDE SEQUENCE [LARGE SCALE GENOMIC DNA]</scope>
</reference>
<dbReference type="AlphaFoldDB" id="A0A1J1HPK5"/>
<organism evidence="1 2">
    <name type="scientific">Clunio marinus</name>
    <dbReference type="NCBI Taxonomy" id="568069"/>
    <lineage>
        <taxon>Eukaryota</taxon>
        <taxon>Metazoa</taxon>
        <taxon>Ecdysozoa</taxon>
        <taxon>Arthropoda</taxon>
        <taxon>Hexapoda</taxon>
        <taxon>Insecta</taxon>
        <taxon>Pterygota</taxon>
        <taxon>Neoptera</taxon>
        <taxon>Endopterygota</taxon>
        <taxon>Diptera</taxon>
        <taxon>Nematocera</taxon>
        <taxon>Chironomoidea</taxon>
        <taxon>Chironomidae</taxon>
        <taxon>Clunio</taxon>
    </lineage>
</organism>
<dbReference type="EMBL" id="CVRI01000015">
    <property type="protein sequence ID" value="CRK89984.1"/>
    <property type="molecule type" value="Genomic_DNA"/>
</dbReference>
<dbReference type="Proteomes" id="UP000183832">
    <property type="component" value="Unassembled WGS sequence"/>
</dbReference>
<name>A0A1J1HPK5_9DIPT</name>
<evidence type="ECO:0000313" key="1">
    <source>
        <dbReference type="EMBL" id="CRK89984.1"/>
    </source>
</evidence>
<keyword evidence="2" id="KW-1185">Reference proteome</keyword>
<evidence type="ECO:0000313" key="2">
    <source>
        <dbReference type="Proteomes" id="UP000183832"/>
    </source>
</evidence>
<accession>A0A1J1HPK5</accession>
<proteinExistence type="predicted"/>
<protein>
    <submittedName>
        <fullName evidence="1">CLUMA_CG003711, isoform A</fullName>
    </submittedName>
</protein>